<keyword evidence="5" id="KW-1185">Reference proteome</keyword>
<dbReference type="PANTHER" id="PTHR42709">
    <property type="entry name" value="ALKALINE PHOSPHATASE LIKE PROTEIN"/>
    <property type="match status" value="1"/>
</dbReference>
<evidence type="ECO:0000256" key="2">
    <source>
        <dbReference type="SAM" id="Phobius"/>
    </source>
</evidence>
<evidence type="ECO:0000313" key="4">
    <source>
        <dbReference type="EMBL" id="MFC7394927.1"/>
    </source>
</evidence>
<feature type="transmembrane region" description="Helical" evidence="2">
    <location>
        <begin position="170"/>
        <end position="192"/>
    </location>
</feature>
<dbReference type="Proteomes" id="UP001596505">
    <property type="component" value="Unassembled WGS sequence"/>
</dbReference>
<dbReference type="PANTHER" id="PTHR42709:SF9">
    <property type="entry name" value="ALKALINE PHOSPHATASE LIKE PROTEIN"/>
    <property type="match status" value="1"/>
</dbReference>
<feature type="transmembrane region" description="Helical" evidence="2">
    <location>
        <begin position="47"/>
        <end position="71"/>
    </location>
</feature>
<feature type="transmembrane region" description="Helical" evidence="2">
    <location>
        <begin position="132"/>
        <end position="158"/>
    </location>
</feature>
<evidence type="ECO:0000313" key="5">
    <source>
        <dbReference type="Proteomes" id="UP001596505"/>
    </source>
</evidence>
<accession>A0ABW2Q1P8</accession>
<protein>
    <submittedName>
        <fullName evidence="4">DedA family protein</fullName>
    </submittedName>
</protein>
<dbReference type="InterPro" id="IPR032816">
    <property type="entry name" value="VTT_dom"/>
</dbReference>
<keyword evidence="2" id="KW-1133">Transmembrane helix</keyword>
<sequence>MENFEPYLVTYGYFAIFFLLFFGITGIPSPEESFMLFIGVAVSQSTLNLYGSLVCAFSGVFSGMITSYFIGKYVGKPFINKFGKYFGLTPERWEKAETKYKKHSAWTIAIGYFIPGIRQINPYLAGISRSRLVTYIISSAIGGAVWVTTFILLGYFLGNKIQQYLHFKPIHLAIIVGIFLLIFIVITIIHIIRIKNKERE</sequence>
<name>A0ABW2Q1P8_9BACL</name>
<reference evidence="5" key="1">
    <citation type="journal article" date="2019" name="Int. J. Syst. Evol. Microbiol.">
        <title>The Global Catalogue of Microorganisms (GCM) 10K type strain sequencing project: providing services to taxonomists for standard genome sequencing and annotation.</title>
        <authorList>
            <consortium name="The Broad Institute Genomics Platform"/>
            <consortium name="The Broad Institute Genome Sequencing Center for Infectious Disease"/>
            <person name="Wu L."/>
            <person name="Ma J."/>
        </authorList>
    </citation>
    <scope>NUCLEOTIDE SEQUENCE [LARGE SCALE GENOMIC DNA]</scope>
    <source>
        <strain evidence="5">CGMCC 1.16305</strain>
    </source>
</reference>
<gene>
    <name evidence="4" type="ORF">ACFQRG_18605</name>
</gene>
<comment type="caution">
    <text evidence="4">The sequence shown here is derived from an EMBL/GenBank/DDBJ whole genome shotgun (WGS) entry which is preliminary data.</text>
</comment>
<comment type="similarity">
    <text evidence="1">Belongs to the DedA family.</text>
</comment>
<evidence type="ECO:0000259" key="3">
    <source>
        <dbReference type="Pfam" id="PF09335"/>
    </source>
</evidence>
<dbReference type="EMBL" id="JBHTCO010000041">
    <property type="protein sequence ID" value="MFC7394927.1"/>
    <property type="molecule type" value="Genomic_DNA"/>
</dbReference>
<feature type="domain" description="VTT" evidence="3">
    <location>
        <begin position="30"/>
        <end position="155"/>
    </location>
</feature>
<evidence type="ECO:0000256" key="1">
    <source>
        <dbReference type="ARBA" id="ARBA00010792"/>
    </source>
</evidence>
<dbReference type="Pfam" id="PF09335">
    <property type="entry name" value="VTT_dom"/>
    <property type="match status" value="1"/>
</dbReference>
<keyword evidence="2" id="KW-0472">Membrane</keyword>
<proteinExistence type="inferred from homology"/>
<keyword evidence="2" id="KW-0812">Transmembrane</keyword>
<dbReference type="InterPro" id="IPR051311">
    <property type="entry name" value="DedA_domain"/>
</dbReference>
<feature type="transmembrane region" description="Helical" evidence="2">
    <location>
        <begin position="7"/>
        <end position="27"/>
    </location>
</feature>
<dbReference type="RefSeq" id="WP_380968905.1">
    <property type="nucleotide sequence ID" value="NZ_JBHTCO010000041.1"/>
</dbReference>
<organism evidence="4 5">
    <name type="scientific">Scopulibacillus cellulosilyticus</name>
    <dbReference type="NCBI Taxonomy" id="2665665"/>
    <lineage>
        <taxon>Bacteria</taxon>
        <taxon>Bacillati</taxon>
        <taxon>Bacillota</taxon>
        <taxon>Bacilli</taxon>
        <taxon>Bacillales</taxon>
        <taxon>Sporolactobacillaceae</taxon>
        <taxon>Scopulibacillus</taxon>
    </lineage>
</organism>